<protein>
    <submittedName>
        <fullName evidence="2">THUMP domain-containing protein 1</fullName>
    </submittedName>
</protein>
<evidence type="ECO:0000313" key="2">
    <source>
        <dbReference type="EMBL" id="KAJ7964058.1"/>
    </source>
</evidence>
<evidence type="ECO:0000256" key="1">
    <source>
        <dbReference type="SAM" id="MobiDB-lite"/>
    </source>
</evidence>
<dbReference type="EMBL" id="JARAOO010000006">
    <property type="protein sequence ID" value="KAJ7964058.1"/>
    <property type="molecule type" value="Genomic_DNA"/>
</dbReference>
<comment type="caution">
    <text evidence="2">The sequence shown here is derived from an EMBL/GenBank/DDBJ whole genome shotgun (WGS) entry which is preliminary data.</text>
</comment>
<proteinExistence type="predicted"/>
<gene>
    <name evidence="2" type="ORF">O6P43_013924</name>
</gene>
<accession>A0AAD7LTN6</accession>
<dbReference type="KEGG" id="qsa:O6P43_013924"/>
<organism evidence="2 3">
    <name type="scientific">Quillaja saponaria</name>
    <name type="common">Soap bark tree</name>
    <dbReference type="NCBI Taxonomy" id="32244"/>
    <lineage>
        <taxon>Eukaryota</taxon>
        <taxon>Viridiplantae</taxon>
        <taxon>Streptophyta</taxon>
        <taxon>Embryophyta</taxon>
        <taxon>Tracheophyta</taxon>
        <taxon>Spermatophyta</taxon>
        <taxon>Magnoliopsida</taxon>
        <taxon>eudicotyledons</taxon>
        <taxon>Gunneridae</taxon>
        <taxon>Pentapetalae</taxon>
        <taxon>rosids</taxon>
        <taxon>fabids</taxon>
        <taxon>Fabales</taxon>
        <taxon>Quillajaceae</taxon>
        <taxon>Quillaja</taxon>
    </lineage>
</organism>
<reference evidence="2" key="1">
    <citation type="journal article" date="2023" name="Science">
        <title>Elucidation of the pathway for biosynthesis of saponin adjuvants from the soapbark tree.</title>
        <authorList>
            <person name="Reed J."/>
            <person name="Orme A."/>
            <person name="El-Demerdash A."/>
            <person name="Owen C."/>
            <person name="Martin L.B.B."/>
            <person name="Misra R.C."/>
            <person name="Kikuchi S."/>
            <person name="Rejzek M."/>
            <person name="Martin A.C."/>
            <person name="Harkess A."/>
            <person name="Leebens-Mack J."/>
            <person name="Louveau T."/>
            <person name="Stephenson M.J."/>
            <person name="Osbourn A."/>
        </authorList>
    </citation>
    <scope>NUCLEOTIDE SEQUENCE</scope>
    <source>
        <strain evidence="2">S10</strain>
    </source>
</reference>
<sequence length="209" mass="23511">MNIVDSSYEELLHGEDSGFNHKELSNNPLNTKIKFLSDSFSSGDDDKEEEGEEAKEEKNHKSDTSKDASTNHDDTIGGISDLHKIDDVQSHNLTEEKPNENKGKVENHENEEKEAHNPPAKKQCLKIDATKCDFNEEENKSIDKLIEAELKELGDKNKSSCTVGDLFILRVLPIEVSCYASEDDISKAIKDLVEKYFPVETQNPQKTVC</sequence>
<keyword evidence="3" id="KW-1185">Reference proteome</keyword>
<evidence type="ECO:0000313" key="3">
    <source>
        <dbReference type="Proteomes" id="UP001163823"/>
    </source>
</evidence>
<dbReference type="PANTHER" id="PTHR13452">
    <property type="entry name" value="THUMP DOMAIN CONTAINING PROTEIN 1-RELATED"/>
    <property type="match status" value="1"/>
</dbReference>
<dbReference type="GO" id="GO:0006400">
    <property type="term" value="P:tRNA modification"/>
    <property type="evidence" value="ECO:0007669"/>
    <property type="project" value="InterPro"/>
</dbReference>
<feature type="compositionally biased region" description="Basic and acidic residues" evidence="1">
    <location>
        <begin position="55"/>
        <end position="116"/>
    </location>
</feature>
<dbReference type="GO" id="GO:0003723">
    <property type="term" value="F:RNA binding"/>
    <property type="evidence" value="ECO:0007669"/>
    <property type="project" value="InterPro"/>
</dbReference>
<dbReference type="Proteomes" id="UP001163823">
    <property type="component" value="Chromosome 6"/>
</dbReference>
<dbReference type="PANTHER" id="PTHR13452:SF10">
    <property type="entry name" value="THUMP DOMAIN-CONTAINING PROTEIN 1"/>
    <property type="match status" value="1"/>
</dbReference>
<feature type="region of interest" description="Disordered" evidence="1">
    <location>
        <begin position="35"/>
        <end position="122"/>
    </location>
</feature>
<name>A0AAD7LTN6_QUISA</name>
<dbReference type="InterPro" id="IPR040183">
    <property type="entry name" value="THUMPD1-like"/>
</dbReference>
<feature type="compositionally biased region" description="Acidic residues" evidence="1">
    <location>
        <begin position="43"/>
        <end position="54"/>
    </location>
</feature>
<dbReference type="AlphaFoldDB" id="A0AAD7LTN6"/>